<gene>
    <name evidence="2" type="ORF">DYB28_015161</name>
</gene>
<evidence type="ECO:0000313" key="3">
    <source>
        <dbReference type="Proteomes" id="UP000275652"/>
    </source>
</evidence>
<reference evidence="2 3" key="1">
    <citation type="journal article" date="2018" name="J. Invertebr. Pathol.">
        <title>New genotyping method for the causative agent of crayfish plague (Aphanomyces astaci) based on whole genome data.</title>
        <authorList>
            <person name="Minardi D."/>
            <person name="Studholme D.J."/>
            <person name="van der Giezen M."/>
            <person name="Pretto T."/>
            <person name="Oidtmann B."/>
        </authorList>
    </citation>
    <scope>NUCLEOTIDE SEQUENCE [LARGE SCALE GENOMIC DNA]</scope>
    <source>
        <strain evidence="2 3">KB13</strain>
    </source>
</reference>
<dbReference type="AlphaFoldDB" id="A0A9X8E6H1"/>
<comment type="caution">
    <text evidence="2">The sequence shown here is derived from an EMBL/GenBank/DDBJ whole genome shotgun (WGS) entry which is preliminary data.</text>
</comment>
<feature type="non-terminal residue" evidence="2">
    <location>
        <position position="1"/>
    </location>
</feature>
<evidence type="ECO:0000313" key="2">
    <source>
        <dbReference type="EMBL" id="RLO10574.1"/>
    </source>
</evidence>
<feature type="region of interest" description="Disordered" evidence="1">
    <location>
        <begin position="1"/>
        <end position="50"/>
    </location>
</feature>
<dbReference type="EMBL" id="QUTI01017719">
    <property type="protein sequence ID" value="RLO10574.1"/>
    <property type="molecule type" value="Genomic_DNA"/>
</dbReference>
<organism evidence="2 3">
    <name type="scientific">Aphanomyces astaci</name>
    <name type="common">Crayfish plague agent</name>
    <dbReference type="NCBI Taxonomy" id="112090"/>
    <lineage>
        <taxon>Eukaryota</taxon>
        <taxon>Sar</taxon>
        <taxon>Stramenopiles</taxon>
        <taxon>Oomycota</taxon>
        <taxon>Saprolegniomycetes</taxon>
        <taxon>Saprolegniales</taxon>
        <taxon>Verrucalvaceae</taxon>
        <taxon>Aphanomyces</taxon>
    </lineage>
</organism>
<accession>A0A9X8E6H1</accession>
<feature type="compositionally biased region" description="Low complexity" evidence="1">
    <location>
        <begin position="1"/>
        <end position="15"/>
    </location>
</feature>
<sequence length="126" mass="14043">TAPEKAASAVVAGRATADEGPLETEEVPDPTNAKGKEVHTKESAREEEVPQVPALLPPYRNNTYSLPDLVLRKEQCQDPFIVAMKAYLETKALPVDSWLMKLVGQTQEHYTLRDSVLYRRVILKSP</sequence>
<name>A0A9X8E6H1_APHAT</name>
<dbReference type="Proteomes" id="UP000275652">
    <property type="component" value="Unassembled WGS sequence"/>
</dbReference>
<feature type="compositionally biased region" description="Basic and acidic residues" evidence="1">
    <location>
        <begin position="34"/>
        <end position="48"/>
    </location>
</feature>
<protein>
    <submittedName>
        <fullName evidence="2">Uncharacterized protein</fullName>
    </submittedName>
</protein>
<evidence type="ECO:0000256" key="1">
    <source>
        <dbReference type="SAM" id="MobiDB-lite"/>
    </source>
</evidence>
<proteinExistence type="predicted"/>